<name>A0ABD1YKH3_9MARC</name>
<reference evidence="3 4" key="1">
    <citation type="submission" date="2024-09" db="EMBL/GenBank/DDBJ databases">
        <title>Chromosome-scale assembly of Riccia fluitans.</title>
        <authorList>
            <person name="Paukszto L."/>
            <person name="Sawicki J."/>
            <person name="Karawczyk K."/>
            <person name="Piernik-Szablinska J."/>
            <person name="Szczecinska M."/>
            <person name="Mazdziarz M."/>
        </authorList>
    </citation>
    <scope>NUCLEOTIDE SEQUENCE [LARGE SCALE GENOMIC DNA]</scope>
    <source>
        <strain evidence="3">Rf_01</strain>
        <tissue evidence="3">Aerial parts of the thallus</tissue>
    </source>
</reference>
<sequence length="425" mass="46742">MQTSVWPSGQEALARKDKGNSLTDQGYHYPQPIGWTNRNECPTTAFSASLGPNCKKRGCVGGPESTNFLSEENPRQHSQRIQSGLADETYTPSGLNTSTWPWNSSVTLCSANLAVDAPYVCCTQSDLITQESQGSSSFPVENAPTLSEELENGGLSDKGHGEQLPLGRLSFGEDIISTQMKSGGKHPENASLTSLGTDSDAVVARLQPNPLRQFAGLVKTKLQISQENFCSIQQGQRSAKTISRRIYDVVNVCEGAGVMERAVLSGSAKKEVEKVSGKLTSTTFVRWRNPQLTESEVINDKINQNSFISEQKRASYRIRNRMFEKQKILLELEKEIELLEFLQSYNQMRAAKCPDSSSTSAGIELQLPFRILKASKRSDGNRLDVTYVGSADQCAEGYQVAISSDFPVDVSTPTIWKSIVQNMMM</sequence>
<comment type="caution">
    <text evidence="3">The sequence shown here is derived from an EMBL/GenBank/DDBJ whole genome shotgun (WGS) entry which is preliminary data.</text>
</comment>
<dbReference type="EMBL" id="JBHFFA010000004">
    <property type="protein sequence ID" value="KAL2630192.1"/>
    <property type="molecule type" value="Genomic_DNA"/>
</dbReference>
<gene>
    <name evidence="3" type="ORF">R1flu_014878</name>
</gene>
<feature type="domain" description="E2F/DP family winged-helix DNA-binding" evidence="2">
    <location>
        <begin position="206"/>
        <end position="276"/>
    </location>
</feature>
<evidence type="ECO:0000259" key="2">
    <source>
        <dbReference type="SMART" id="SM01372"/>
    </source>
</evidence>
<evidence type="ECO:0000256" key="1">
    <source>
        <dbReference type="SAM" id="MobiDB-lite"/>
    </source>
</evidence>
<protein>
    <recommendedName>
        <fullName evidence="2">E2F/DP family winged-helix DNA-binding domain-containing protein</fullName>
    </recommendedName>
</protein>
<keyword evidence="4" id="KW-1185">Reference proteome</keyword>
<dbReference type="SMART" id="SM01372">
    <property type="entry name" value="E2F_TDP"/>
    <property type="match status" value="1"/>
</dbReference>
<accession>A0ABD1YKH3</accession>
<dbReference type="Proteomes" id="UP001605036">
    <property type="component" value="Unassembled WGS sequence"/>
</dbReference>
<dbReference type="InterPro" id="IPR003316">
    <property type="entry name" value="E2F_WHTH_DNA-bd_dom"/>
</dbReference>
<organism evidence="3 4">
    <name type="scientific">Riccia fluitans</name>
    <dbReference type="NCBI Taxonomy" id="41844"/>
    <lineage>
        <taxon>Eukaryota</taxon>
        <taxon>Viridiplantae</taxon>
        <taxon>Streptophyta</taxon>
        <taxon>Embryophyta</taxon>
        <taxon>Marchantiophyta</taxon>
        <taxon>Marchantiopsida</taxon>
        <taxon>Marchantiidae</taxon>
        <taxon>Marchantiales</taxon>
        <taxon>Ricciaceae</taxon>
        <taxon>Riccia</taxon>
    </lineage>
</organism>
<evidence type="ECO:0000313" key="3">
    <source>
        <dbReference type="EMBL" id="KAL2630192.1"/>
    </source>
</evidence>
<proteinExistence type="predicted"/>
<dbReference type="AlphaFoldDB" id="A0ABD1YKH3"/>
<evidence type="ECO:0000313" key="4">
    <source>
        <dbReference type="Proteomes" id="UP001605036"/>
    </source>
</evidence>
<feature type="region of interest" description="Disordered" evidence="1">
    <location>
        <begin position="1"/>
        <end position="25"/>
    </location>
</feature>